<dbReference type="OrthoDB" id="9809766at2"/>
<evidence type="ECO:0000256" key="4">
    <source>
        <dbReference type="ARBA" id="ARBA00022553"/>
    </source>
</evidence>
<feature type="transmembrane region" description="Helical" evidence="11">
    <location>
        <begin position="20"/>
        <end position="40"/>
    </location>
</feature>
<dbReference type="InterPro" id="IPR005467">
    <property type="entry name" value="His_kinase_dom"/>
</dbReference>
<keyword evidence="7 14" id="KW-0418">Kinase</keyword>
<comment type="subcellular location">
    <subcellularLocation>
        <location evidence="2">Membrane</location>
    </subcellularLocation>
</comment>
<keyword evidence="8 11" id="KW-1133">Transmembrane helix</keyword>
<keyword evidence="10 11" id="KW-0472">Membrane</keyword>
<dbReference type="EC" id="2.7.13.3" evidence="3"/>
<keyword evidence="4" id="KW-0597">Phosphoprotein</keyword>
<organism evidence="14 15">
    <name type="scientific">Pseudomonas fluorescens NCIMB 11764</name>
    <dbReference type="NCBI Taxonomy" id="1221522"/>
    <lineage>
        <taxon>Bacteria</taxon>
        <taxon>Pseudomonadati</taxon>
        <taxon>Pseudomonadota</taxon>
        <taxon>Gammaproteobacteria</taxon>
        <taxon>Pseudomonadales</taxon>
        <taxon>Pseudomonadaceae</taxon>
        <taxon>Pseudomonas</taxon>
    </lineage>
</organism>
<dbReference type="Gene3D" id="3.30.565.10">
    <property type="entry name" value="Histidine kinase-like ATPase, C-terminal domain"/>
    <property type="match status" value="1"/>
</dbReference>
<evidence type="ECO:0000313" key="14">
    <source>
        <dbReference type="EMBL" id="AKV08029.1"/>
    </source>
</evidence>
<dbReference type="PROSITE" id="PS50109">
    <property type="entry name" value="HIS_KIN"/>
    <property type="match status" value="1"/>
</dbReference>
<dbReference type="CDD" id="cd06225">
    <property type="entry name" value="HAMP"/>
    <property type="match status" value="1"/>
</dbReference>
<dbReference type="Pfam" id="PF00672">
    <property type="entry name" value="HAMP"/>
    <property type="match status" value="1"/>
</dbReference>
<dbReference type="InterPro" id="IPR036097">
    <property type="entry name" value="HisK_dim/P_sf"/>
</dbReference>
<dbReference type="Proteomes" id="UP000017175">
    <property type="component" value="Chromosome"/>
</dbReference>
<evidence type="ECO:0000256" key="10">
    <source>
        <dbReference type="ARBA" id="ARBA00023136"/>
    </source>
</evidence>
<dbReference type="PRINTS" id="PR00344">
    <property type="entry name" value="BCTRLSENSOR"/>
</dbReference>
<keyword evidence="9" id="KW-0902">Two-component regulatory system</keyword>
<evidence type="ECO:0000256" key="2">
    <source>
        <dbReference type="ARBA" id="ARBA00004370"/>
    </source>
</evidence>
<dbReference type="PANTHER" id="PTHR45436">
    <property type="entry name" value="SENSOR HISTIDINE KINASE YKOH"/>
    <property type="match status" value="1"/>
</dbReference>
<dbReference type="InterPro" id="IPR003594">
    <property type="entry name" value="HATPase_dom"/>
</dbReference>
<dbReference type="AlphaFoldDB" id="A0A0K1QQI3"/>
<dbReference type="GO" id="GO:0005886">
    <property type="term" value="C:plasma membrane"/>
    <property type="evidence" value="ECO:0007669"/>
    <property type="project" value="TreeGrafter"/>
</dbReference>
<gene>
    <name evidence="14" type="ORF">B723_17125</name>
</gene>
<sequence>MSLLQKTEEWRSSGSRLIGFYAIFFVVWGALFTGVLYWQISHYLGTVAERTLLQRAHYYQKVDDKKLAKELAASEAYSTPGIDAYGLFTADGQHIAGDLLKLRSSLPDDGKVHYLERGLSIALPNEETRSSYALLTRRRDGHILILARDGGSISAVGGIIEQALMWGFSLTLIPGLIGWYLLRRLPLRRVKRLQLCTESIVSGNLSERLPLSARRDELDMLASAVNTMLDHIEQLMHEVKSVCDGVAHDLRTPLTRLRARLYQLQQLPLDSDHERILNQALEESESIMVRFQGLLRVAELEDIRRRSAFAPFQIMALLQQAHEFYEPLALDRSQTLSLEITNDLPQLYGDASLLFEAVVNLLDNAIKFTPECGHIKLRGSIEESTVIIEVADDGAGIPETDRTHVIRRLYRGDASKMQPGHGLGLSLVAAVVKLHGYSLDIQPAAMHCGTRVLIHCPMISESPSYQSLAEH</sequence>
<dbReference type="InterPro" id="IPR003661">
    <property type="entry name" value="HisK_dim/P_dom"/>
</dbReference>
<evidence type="ECO:0000259" key="13">
    <source>
        <dbReference type="PROSITE" id="PS50885"/>
    </source>
</evidence>
<dbReference type="SMART" id="SM00387">
    <property type="entry name" value="HATPase_c"/>
    <property type="match status" value="1"/>
</dbReference>
<protein>
    <recommendedName>
        <fullName evidence="3">histidine kinase</fullName>
        <ecNumber evidence="3">2.7.13.3</ecNumber>
    </recommendedName>
</protein>
<dbReference type="SMART" id="SM00388">
    <property type="entry name" value="HisKA"/>
    <property type="match status" value="1"/>
</dbReference>
<dbReference type="Pfam" id="PF02518">
    <property type="entry name" value="HATPase_c"/>
    <property type="match status" value="1"/>
</dbReference>
<evidence type="ECO:0000256" key="8">
    <source>
        <dbReference type="ARBA" id="ARBA00022989"/>
    </source>
</evidence>
<dbReference type="SMART" id="SM00304">
    <property type="entry name" value="HAMP"/>
    <property type="match status" value="1"/>
</dbReference>
<proteinExistence type="predicted"/>
<evidence type="ECO:0000256" key="9">
    <source>
        <dbReference type="ARBA" id="ARBA00023012"/>
    </source>
</evidence>
<feature type="domain" description="Histidine kinase" evidence="12">
    <location>
        <begin position="245"/>
        <end position="460"/>
    </location>
</feature>
<accession>A0A0K1QQI3</accession>
<evidence type="ECO:0000256" key="6">
    <source>
        <dbReference type="ARBA" id="ARBA00022692"/>
    </source>
</evidence>
<name>A0A0K1QQI3_PSEFL</name>
<evidence type="ECO:0000256" key="3">
    <source>
        <dbReference type="ARBA" id="ARBA00012438"/>
    </source>
</evidence>
<dbReference type="SUPFAM" id="SSF55874">
    <property type="entry name" value="ATPase domain of HSP90 chaperone/DNA topoisomerase II/histidine kinase"/>
    <property type="match status" value="1"/>
</dbReference>
<dbReference type="InterPro" id="IPR036890">
    <property type="entry name" value="HATPase_C_sf"/>
</dbReference>
<evidence type="ECO:0000256" key="1">
    <source>
        <dbReference type="ARBA" id="ARBA00000085"/>
    </source>
</evidence>
<dbReference type="EMBL" id="CP010945">
    <property type="protein sequence ID" value="AKV08029.1"/>
    <property type="molecule type" value="Genomic_DNA"/>
</dbReference>
<keyword evidence="6 11" id="KW-0812">Transmembrane</keyword>
<dbReference type="PROSITE" id="PS50885">
    <property type="entry name" value="HAMP"/>
    <property type="match status" value="1"/>
</dbReference>
<dbReference type="eggNOG" id="COG2205">
    <property type="taxonomic scope" value="Bacteria"/>
</dbReference>
<dbReference type="SUPFAM" id="SSF158472">
    <property type="entry name" value="HAMP domain-like"/>
    <property type="match status" value="1"/>
</dbReference>
<dbReference type="PANTHER" id="PTHR45436:SF8">
    <property type="entry name" value="HISTIDINE KINASE"/>
    <property type="match status" value="1"/>
</dbReference>
<dbReference type="GO" id="GO:0000155">
    <property type="term" value="F:phosphorelay sensor kinase activity"/>
    <property type="evidence" value="ECO:0007669"/>
    <property type="project" value="InterPro"/>
</dbReference>
<evidence type="ECO:0000256" key="7">
    <source>
        <dbReference type="ARBA" id="ARBA00022777"/>
    </source>
</evidence>
<reference evidence="14 15" key="1">
    <citation type="journal article" date="2012" name="J. Bacteriol.">
        <title>Draft genome sequence of the cyanide-utilizing bacterium Pseudomonas fluorescens strain NCIMB 11764.</title>
        <authorList>
            <person name="Vilo C.A."/>
            <person name="Benedik M.J."/>
            <person name="Kunz D.A."/>
            <person name="Dong Q."/>
        </authorList>
    </citation>
    <scope>NUCLEOTIDE SEQUENCE [LARGE SCALE GENOMIC DNA]</scope>
    <source>
        <strain evidence="14 15">NCIMB 11764</strain>
    </source>
</reference>
<comment type="catalytic activity">
    <reaction evidence="1">
        <text>ATP + protein L-histidine = ADP + protein N-phospho-L-histidine.</text>
        <dbReference type="EC" id="2.7.13.3"/>
    </reaction>
</comment>
<dbReference type="CDD" id="cd00082">
    <property type="entry name" value="HisKA"/>
    <property type="match status" value="1"/>
</dbReference>
<feature type="transmembrane region" description="Helical" evidence="11">
    <location>
        <begin position="163"/>
        <end position="182"/>
    </location>
</feature>
<dbReference type="Gene3D" id="1.10.287.130">
    <property type="match status" value="1"/>
</dbReference>
<keyword evidence="5" id="KW-0808">Transferase</keyword>
<evidence type="ECO:0000313" key="15">
    <source>
        <dbReference type="Proteomes" id="UP000017175"/>
    </source>
</evidence>
<evidence type="ECO:0000256" key="5">
    <source>
        <dbReference type="ARBA" id="ARBA00022679"/>
    </source>
</evidence>
<dbReference type="InterPro" id="IPR050428">
    <property type="entry name" value="TCS_sensor_his_kinase"/>
</dbReference>
<dbReference type="RefSeq" id="WP_017337851.1">
    <property type="nucleotide sequence ID" value="NZ_CP010945.1"/>
</dbReference>
<dbReference type="InterPro" id="IPR004358">
    <property type="entry name" value="Sig_transdc_His_kin-like_C"/>
</dbReference>
<evidence type="ECO:0000256" key="11">
    <source>
        <dbReference type="SAM" id="Phobius"/>
    </source>
</evidence>
<dbReference type="CDD" id="cd00075">
    <property type="entry name" value="HATPase"/>
    <property type="match status" value="1"/>
</dbReference>
<evidence type="ECO:0000259" key="12">
    <source>
        <dbReference type="PROSITE" id="PS50109"/>
    </source>
</evidence>
<dbReference type="SUPFAM" id="SSF47384">
    <property type="entry name" value="Homodimeric domain of signal transducing histidine kinase"/>
    <property type="match status" value="1"/>
</dbReference>
<feature type="domain" description="HAMP" evidence="13">
    <location>
        <begin position="187"/>
        <end position="237"/>
    </location>
</feature>
<dbReference type="InterPro" id="IPR003660">
    <property type="entry name" value="HAMP_dom"/>
</dbReference>